<dbReference type="PANTHER" id="PTHR30189">
    <property type="entry name" value="LPS-ASSEMBLY PROTEIN"/>
    <property type="match status" value="1"/>
</dbReference>
<dbReference type="InterPro" id="IPR007543">
    <property type="entry name" value="LptD_C"/>
</dbReference>
<feature type="signal peptide" evidence="1">
    <location>
        <begin position="1"/>
        <end position="37"/>
    </location>
</feature>
<accession>A0ABT2AIK7</accession>
<feature type="domain" description="LptD C-terminal" evidence="2">
    <location>
        <begin position="296"/>
        <end position="661"/>
    </location>
</feature>
<dbReference type="InterPro" id="IPR020889">
    <property type="entry name" value="LipoPS_assembly_LptD"/>
</dbReference>
<keyword evidence="1" id="KW-0472">Membrane</keyword>
<proteinExistence type="inferred from homology"/>
<dbReference type="PANTHER" id="PTHR30189:SF1">
    <property type="entry name" value="LPS-ASSEMBLY PROTEIN LPTD"/>
    <property type="match status" value="1"/>
</dbReference>
<protein>
    <recommendedName>
        <fullName evidence="1">LPS-assembly protein LptD</fullName>
    </recommendedName>
</protein>
<sequence precursor="true">MSWIAAHQFPSRQVFKPTALASAVAIVVAAASNPAYAQTVAPAPHPDEQNLPITIQAEDISGRPDRQLNLERNVELTRGQTRLTADSACYFRIEDQVTATGNVNMWRFGDRYKGDELQLNLETGKGYVLRPEYRLQLNNAQGNASRIDFLGEDVALVRDGTYSTCEGPDPDWYLKSSTLRLDSGRDVGLAGKTVIYFKDVPILGTPALSFSLSGARRSGWLAPTVGFGSKGKAEIMVPYYFNIAPNRDLTVYPRYMFDRGLQLGATGRYLGMTERGGYQGETHIEGLRNDRETGEDRWRVDSIHTQGLAPGWSFGWNLHGASDDEYPSDFSRTVAVSAERQLLREVRTDYSGQYWNLTARAQNYQVLQDPAATPTNGLFVPRPYDRLPQINFHAGRYDVAGFDWAVDTELVRFWHPDLVRGNRAVGVAQLSYPIVRPGWFITPKVIGHYSKYDLDQHNYTGERKLSRSLHTASLDAGLVFERETTLFGRAMSQTLEPRLFYVKTPYKDQSAFPVFDTGRTGFNYAQLFSENRYVGPDRVSDANQLTAAVVSRFIQPDGAERLRLAFGQRIYFDEPQVHLPNEPEHQSRSDVLVAASGRISETWSFDSGVQYDATGSNLYSSNLSMQWQPARMKVLNAEYRYQRDSFRNVDLSGQWPLSKRWYGVGRVSYALRSYTVGNATPGKGKLLESLIGLEYKADCWVFRFGAQRFVTAAQTTSTPIFFQLELNGLSRLGLGSNPLETFNKSVPGYTQLNTNVGRP</sequence>
<dbReference type="RefSeq" id="WP_258827100.1">
    <property type="nucleotide sequence ID" value="NZ_JANUHA010000003.1"/>
</dbReference>
<dbReference type="HAMAP" id="MF_01411">
    <property type="entry name" value="LPS_assembly_LptD"/>
    <property type="match status" value="1"/>
</dbReference>
<comment type="subunit">
    <text evidence="1">Component of the lipopolysaccharide transport and assembly complex. Interacts with LptE and LptA.</text>
</comment>
<evidence type="ECO:0000313" key="4">
    <source>
        <dbReference type="Proteomes" id="UP001206572"/>
    </source>
</evidence>
<dbReference type="Gene3D" id="2.60.450.10">
    <property type="entry name" value="Lipopolysaccharide (LPS) transport protein A like domain"/>
    <property type="match status" value="1"/>
</dbReference>
<dbReference type="Proteomes" id="UP001206572">
    <property type="component" value="Unassembled WGS sequence"/>
</dbReference>
<keyword evidence="1" id="KW-0998">Cell outer membrane</keyword>
<gene>
    <name evidence="1" type="primary">lptD</name>
    <name evidence="3" type="ORF">NX780_06850</name>
</gene>
<dbReference type="InterPro" id="IPR050218">
    <property type="entry name" value="LptD"/>
</dbReference>
<evidence type="ECO:0000259" key="2">
    <source>
        <dbReference type="Pfam" id="PF04453"/>
    </source>
</evidence>
<organism evidence="3 4">
    <name type="scientific">Massilia agri</name>
    <dbReference type="NCBI Taxonomy" id="1886785"/>
    <lineage>
        <taxon>Bacteria</taxon>
        <taxon>Pseudomonadati</taxon>
        <taxon>Pseudomonadota</taxon>
        <taxon>Betaproteobacteria</taxon>
        <taxon>Burkholderiales</taxon>
        <taxon>Oxalobacteraceae</taxon>
        <taxon>Telluria group</taxon>
        <taxon>Massilia</taxon>
    </lineage>
</organism>
<comment type="similarity">
    <text evidence="1">Belongs to the LptD family.</text>
</comment>
<comment type="function">
    <text evidence="1">Together with LptE, is involved in the assembly of lipopolysaccharide (LPS) at the surface of the outer membrane.</text>
</comment>
<dbReference type="Pfam" id="PF04453">
    <property type="entry name" value="LptD"/>
    <property type="match status" value="1"/>
</dbReference>
<feature type="chain" id="PRO_5044935665" description="LPS-assembly protein LptD" evidence="1">
    <location>
        <begin position="38"/>
        <end position="759"/>
    </location>
</feature>
<evidence type="ECO:0000256" key="1">
    <source>
        <dbReference type="HAMAP-Rule" id="MF_01411"/>
    </source>
</evidence>
<reference evidence="3 4" key="1">
    <citation type="submission" date="2022-08" db="EMBL/GenBank/DDBJ databases">
        <title>Reclassification of Massilia species as members of the genera Telluria, Duganella, Pseudoduganella, Mokoshia gen. nov. and Zemynaea gen. nov. using orthogonal and non-orthogonal genome-based approaches.</title>
        <authorList>
            <person name="Bowman J.P."/>
        </authorList>
    </citation>
    <scope>NUCLEOTIDE SEQUENCE [LARGE SCALE GENOMIC DNA]</scope>
    <source>
        <strain evidence="3 4">JCM 31661</strain>
    </source>
</reference>
<name>A0ABT2AIK7_9BURK</name>
<comment type="caution">
    <text evidence="3">The sequence shown here is derived from an EMBL/GenBank/DDBJ whole genome shotgun (WGS) entry which is preliminary data.</text>
</comment>
<evidence type="ECO:0000313" key="3">
    <source>
        <dbReference type="EMBL" id="MCS0596066.1"/>
    </source>
</evidence>
<comment type="caution">
    <text evidence="1">Lacks conserved residue(s) required for the propagation of feature annotation.</text>
</comment>
<comment type="subcellular location">
    <subcellularLocation>
        <location evidence="1">Cell outer membrane</location>
    </subcellularLocation>
</comment>
<keyword evidence="1" id="KW-0732">Signal</keyword>
<keyword evidence="4" id="KW-1185">Reference proteome</keyword>
<dbReference type="EMBL" id="JANUHA010000003">
    <property type="protein sequence ID" value="MCS0596066.1"/>
    <property type="molecule type" value="Genomic_DNA"/>
</dbReference>